<dbReference type="InterPro" id="IPR045079">
    <property type="entry name" value="Oxoprolinase-like"/>
</dbReference>
<dbReference type="InterPro" id="IPR003692">
    <property type="entry name" value="Hydantoinase_B"/>
</dbReference>
<gene>
    <name evidence="2" type="ORF">HY730_07385</name>
</gene>
<dbReference type="PANTHER" id="PTHR11365">
    <property type="entry name" value="5-OXOPROLINASE RELATED"/>
    <property type="match status" value="1"/>
</dbReference>
<evidence type="ECO:0000313" key="3">
    <source>
        <dbReference type="Proteomes" id="UP000772181"/>
    </source>
</evidence>
<sequence length="580" mass="64195">MAAVEGIDVVTRELINNAISSVVDEMALAMQKASYSPLIRDLFDFSTTINDSEGNVLGQGLTNPFGICIKYFVEALKKNWGDDIQPGDIFIGNDPYEGASHIPDVYICRPIFLHNELAAFVTAEAHQLDMGGRVAGSNACDNVDIYQEGLRMAPLKFYELGLPNYTLHRIIEKNVRVSHKVLGDLESMVAATAVGERRFLELVEKYNWPTLHKYLNSLLDYSEEMTRAAISALPDGVYDFEDFMDDDGFCDDPVRIYLKLTVKGDSMTFDFTGSSPAVKGSINNPYTSTVMMVHCGVRAILEPWVPANAGVWRPITLIAPEHTIVNAGFPEGVAGRGVTMGRIWDTISGALAKAAPDRIPACCTFLDFGICMGGLGRDGKPFVFTDFLIGSWGGRPWADGITAQTSYVMNYSNVPCEVMEREYPLRMEHYTFVPDTGGPGKYRGGLAYIKDYRIQVDNVTVQWRQDREKFPPWGCQGGKNGTKTVAYLITAKGEKRRLKKSIFTVNRGDLLVAILPGAGGWGNPFERDIDKVVNDVRNELVSVESAERDYGVVIDPETFEVNTEETNKLRESALAHIHAT</sequence>
<dbReference type="AlphaFoldDB" id="A0A933GLN5"/>
<feature type="domain" description="Hydantoinase B/oxoprolinase" evidence="1">
    <location>
        <begin position="8"/>
        <end position="524"/>
    </location>
</feature>
<protein>
    <submittedName>
        <fullName evidence="2">Hydantoinase B/oxoprolinase family protein</fullName>
    </submittedName>
</protein>
<dbReference type="Proteomes" id="UP000772181">
    <property type="component" value="Unassembled WGS sequence"/>
</dbReference>
<dbReference type="GO" id="GO:0017168">
    <property type="term" value="F:5-oxoprolinase (ATP-hydrolyzing) activity"/>
    <property type="evidence" value="ECO:0007669"/>
    <property type="project" value="TreeGrafter"/>
</dbReference>
<evidence type="ECO:0000259" key="1">
    <source>
        <dbReference type="Pfam" id="PF02538"/>
    </source>
</evidence>
<dbReference type="GO" id="GO:0006749">
    <property type="term" value="P:glutathione metabolic process"/>
    <property type="evidence" value="ECO:0007669"/>
    <property type="project" value="TreeGrafter"/>
</dbReference>
<evidence type="ECO:0000313" key="2">
    <source>
        <dbReference type="EMBL" id="MBI4596182.1"/>
    </source>
</evidence>
<dbReference type="EMBL" id="JACQWF010000328">
    <property type="protein sequence ID" value="MBI4596182.1"/>
    <property type="molecule type" value="Genomic_DNA"/>
</dbReference>
<dbReference type="PANTHER" id="PTHR11365:SF23">
    <property type="entry name" value="HYPOTHETICAL 5-OXOPROLINASE (EUROFUNG)-RELATED"/>
    <property type="match status" value="1"/>
</dbReference>
<accession>A0A933GLN5</accession>
<dbReference type="GO" id="GO:0005829">
    <property type="term" value="C:cytosol"/>
    <property type="evidence" value="ECO:0007669"/>
    <property type="project" value="TreeGrafter"/>
</dbReference>
<comment type="caution">
    <text evidence="2">The sequence shown here is derived from an EMBL/GenBank/DDBJ whole genome shotgun (WGS) entry which is preliminary data.</text>
</comment>
<proteinExistence type="predicted"/>
<organism evidence="2 3">
    <name type="scientific">Tectimicrobiota bacterium</name>
    <dbReference type="NCBI Taxonomy" id="2528274"/>
    <lineage>
        <taxon>Bacteria</taxon>
        <taxon>Pseudomonadati</taxon>
        <taxon>Nitrospinota/Tectimicrobiota group</taxon>
        <taxon>Candidatus Tectimicrobiota</taxon>
    </lineage>
</organism>
<dbReference type="Pfam" id="PF02538">
    <property type="entry name" value="Hydantoinase_B"/>
    <property type="match status" value="1"/>
</dbReference>
<reference evidence="2" key="1">
    <citation type="submission" date="2020-07" db="EMBL/GenBank/DDBJ databases">
        <title>Huge and variable diversity of episymbiotic CPR bacteria and DPANN archaea in groundwater ecosystems.</title>
        <authorList>
            <person name="He C.Y."/>
            <person name="Keren R."/>
            <person name="Whittaker M."/>
            <person name="Farag I.F."/>
            <person name="Doudna J."/>
            <person name="Cate J.H.D."/>
            <person name="Banfield J.F."/>
        </authorList>
    </citation>
    <scope>NUCLEOTIDE SEQUENCE</scope>
    <source>
        <strain evidence="2">NC_groundwater_1482_Ag_S-0.65um_47_24</strain>
    </source>
</reference>
<name>A0A933GLN5_UNCTE</name>